<comment type="similarity">
    <text evidence="1">Belongs to the FAM221 family.</text>
</comment>
<dbReference type="InParanoid" id="A0A2V0P050"/>
<accession>A0A2V0P050</accession>
<dbReference type="Pfam" id="PF14753">
    <property type="entry name" value="FAM221"/>
    <property type="match status" value="1"/>
</dbReference>
<dbReference type="EMBL" id="BDRX01000018">
    <property type="protein sequence ID" value="GBF90557.1"/>
    <property type="molecule type" value="Genomic_DNA"/>
</dbReference>
<dbReference type="PANTHER" id="PTHR31214:SF2">
    <property type="entry name" value="PROTEIN FAM221A"/>
    <property type="match status" value="1"/>
</dbReference>
<organism evidence="3 4">
    <name type="scientific">Raphidocelis subcapitata</name>
    <dbReference type="NCBI Taxonomy" id="307507"/>
    <lineage>
        <taxon>Eukaryota</taxon>
        <taxon>Viridiplantae</taxon>
        <taxon>Chlorophyta</taxon>
        <taxon>core chlorophytes</taxon>
        <taxon>Chlorophyceae</taxon>
        <taxon>CS clade</taxon>
        <taxon>Sphaeropleales</taxon>
        <taxon>Selenastraceae</taxon>
        <taxon>Raphidocelis</taxon>
    </lineage>
</organism>
<dbReference type="Proteomes" id="UP000247498">
    <property type="component" value="Unassembled WGS sequence"/>
</dbReference>
<evidence type="ECO:0000256" key="1">
    <source>
        <dbReference type="ARBA" id="ARBA00011026"/>
    </source>
</evidence>
<dbReference type="OrthoDB" id="196393at2759"/>
<keyword evidence="4" id="KW-1185">Reference proteome</keyword>
<name>A0A2V0P050_9CHLO</name>
<evidence type="ECO:0000313" key="3">
    <source>
        <dbReference type="EMBL" id="GBF90557.1"/>
    </source>
</evidence>
<sequence>MASPEGRAGGAATAGAGAAAAAELRANTALDSRQQQQKRTELAWVCGTCEAECWPIRAESRCLCGHRLKEHAAAAAAGRACANARCSCPGFFFIVAEGAWTLRCRCKHRATEHDPRTRACGKGAACRGKDGEGGACGGFEASWVCNCDHPWTAHRQVEVERKVATLAERMAGGGGGVPAAVAAAALAAAAAEELERCMVVRRGREVAAD</sequence>
<protein>
    <recommendedName>
        <fullName evidence="2">Protein FAM221A</fullName>
    </recommendedName>
</protein>
<evidence type="ECO:0000256" key="2">
    <source>
        <dbReference type="ARBA" id="ARBA00039630"/>
    </source>
</evidence>
<comment type="caution">
    <text evidence="3">The sequence shown here is derived from an EMBL/GenBank/DDBJ whole genome shotgun (WGS) entry which is preliminary data.</text>
</comment>
<dbReference type="InterPro" id="IPR026755">
    <property type="entry name" value="Fam221a/b"/>
</dbReference>
<dbReference type="PANTHER" id="PTHR31214">
    <property type="entry name" value="PROTEIN FAM221A-RELATED"/>
    <property type="match status" value="1"/>
</dbReference>
<proteinExistence type="inferred from homology"/>
<dbReference type="AlphaFoldDB" id="A0A2V0P050"/>
<gene>
    <name evidence="3" type="ORF">Rsub_03128</name>
</gene>
<evidence type="ECO:0000313" key="4">
    <source>
        <dbReference type="Proteomes" id="UP000247498"/>
    </source>
</evidence>
<reference evidence="3 4" key="1">
    <citation type="journal article" date="2018" name="Sci. Rep.">
        <title>Raphidocelis subcapitata (=Pseudokirchneriella subcapitata) provides an insight into genome evolution and environmental adaptations in the Sphaeropleales.</title>
        <authorList>
            <person name="Suzuki S."/>
            <person name="Yamaguchi H."/>
            <person name="Nakajima N."/>
            <person name="Kawachi M."/>
        </authorList>
    </citation>
    <scope>NUCLEOTIDE SEQUENCE [LARGE SCALE GENOMIC DNA]</scope>
    <source>
        <strain evidence="3 4">NIES-35</strain>
    </source>
</reference>